<reference evidence="1 2" key="1">
    <citation type="submission" date="2013-05" db="EMBL/GenBank/DDBJ databases">
        <authorList>
            <person name="Harkins D.M."/>
            <person name="Durkin A.S."/>
            <person name="Brinkac L.M."/>
            <person name="Haft D.H."/>
            <person name="Selengut J.D."/>
            <person name="Sanka R."/>
            <person name="DePew J."/>
            <person name="Purushe J."/>
            <person name="Hartskeerl R.A."/>
            <person name="Ahmed A."/>
            <person name="van der Linden H."/>
            <person name="Goris M.G.A."/>
            <person name="Vinetz J.M."/>
            <person name="Sutton G.G."/>
            <person name="Nierman W.C."/>
            <person name="Fouts D.E."/>
        </authorList>
    </citation>
    <scope>NUCLEOTIDE SEQUENCE [LARGE SCALE GENOMIC DNA]</scope>
    <source>
        <strain evidence="1 2">CZ214</strain>
    </source>
</reference>
<dbReference type="EMBL" id="AKWY02000033">
    <property type="protein sequence ID" value="EQA70183.1"/>
    <property type="molecule type" value="Genomic_DNA"/>
</dbReference>
<dbReference type="AlphaFoldDB" id="T0FAL6"/>
<evidence type="ECO:0000313" key="1">
    <source>
        <dbReference type="EMBL" id="EQA70183.1"/>
    </source>
</evidence>
<proteinExistence type="predicted"/>
<protein>
    <submittedName>
        <fullName evidence="1">Uncharacterized protein</fullName>
    </submittedName>
</protein>
<sequence length="64" mass="7446">MDSFSIRICCNISFSRSVTTGASFLQDEKKIRIPIDKIKNFFILPISKKETYKFKSMIPEKILV</sequence>
<gene>
    <name evidence="1" type="ORF">LEP1GSC059_4192</name>
</gene>
<dbReference type="Proteomes" id="UP000015442">
    <property type="component" value="Unassembled WGS sequence"/>
</dbReference>
<name>T0FAL6_9LEPT</name>
<evidence type="ECO:0000313" key="2">
    <source>
        <dbReference type="Proteomes" id="UP000015442"/>
    </source>
</evidence>
<organism evidence="1 2">
    <name type="scientific">Leptospira noguchii serovar Panama str. CZ214</name>
    <dbReference type="NCBI Taxonomy" id="1001595"/>
    <lineage>
        <taxon>Bacteria</taxon>
        <taxon>Pseudomonadati</taxon>
        <taxon>Spirochaetota</taxon>
        <taxon>Spirochaetia</taxon>
        <taxon>Leptospirales</taxon>
        <taxon>Leptospiraceae</taxon>
        <taxon>Leptospira</taxon>
    </lineage>
</organism>
<comment type="caution">
    <text evidence="1">The sequence shown here is derived from an EMBL/GenBank/DDBJ whole genome shotgun (WGS) entry which is preliminary data.</text>
</comment>
<accession>T0FAL6</accession>